<dbReference type="EMBL" id="JTDE01006227">
    <property type="protein sequence ID" value="KAF7244975.1"/>
    <property type="molecule type" value="Genomic_DNA"/>
</dbReference>
<dbReference type="Pfam" id="PF03020">
    <property type="entry name" value="LEM"/>
    <property type="match status" value="1"/>
</dbReference>
<name>A0A8S9YKG1_9TREM</name>
<dbReference type="PROSITE" id="PS50954">
    <property type="entry name" value="LEM"/>
    <property type="match status" value="1"/>
</dbReference>
<sequence>MSLSLFDCNFTFFCIFLAMQTEVTDDELRALLSKYMEVVPPVTDTTRQVLLAKLEKYLISDLPPENVGDKNIENLLGTSVTRSPKRSPKVDLPSTNAVKALSPENSQKSTVDTDHGVLRINSPNLKLSPSALDYATRLPIYRRRSIHPDHPGLASPYSDLVLPTSPYKNRFPFQQNSEQLASSGSQKTSWFHGPLACVFELFAAFVGLLCALGSVFSRIPIPGKTTSRYIFWLLVVILLVFAAAHFLLGDPFYHNPVNELRNLLQI</sequence>
<feature type="signal peptide" evidence="2">
    <location>
        <begin position="1"/>
        <end position="25"/>
    </location>
</feature>
<dbReference type="Proteomes" id="UP000822476">
    <property type="component" value="Unassembled WGS sequence"/>
</dbReference>
<dbReference type="AlphaFoldDB" id="A0A8S9YKG1"/>
<evidence type="ECO:0000313" key="5">
    <source>
        <dbReference type="Proteomes" id="UP000822476"/>
    </source>
</evidence>
<organism evidence="4 5">
    <name type="scientific">Paragonimus skrjabini miyazakii</name>
    <dbReference type="NCBI Taxonomy" id="59628"/>
    <lineage>
        <taxon>Eukaryota</taxon>
        <taxon>Metazoa</taxon>
        <taxon>Spiralia</taxon>
        <taxon>Lophotrochozoa</taxon>
        <taxon>Platyhelminthes</taxon>
        <taxon>Trematoda</taxon>
        <taxon>Digenea</taxon>
        <taxon>Plagiorchiida</taxon>
        <taxon>Troglotremata</taxon>
        <taxon>Troglotrematidae</taxon>
        <taxon>Paragonimus</taxon>
    </lineage>
</organism>
<evidence type="ECO:0000259" key="3">
    <source>
        <dbReference type="PROSITE" id="PS50954"/>
    </source>
</evidence>
<evidence type="ECO:0000256" key="2">
    <source>
        <dbReference type="SAM" id="SignalP"/>
    </source>
</evidence>
<feature type="transmembrane region" description="Helical" evidence="1">
    <location>
        <begin position="229"/>
        <end position="248"/>
    </location>
</feature>
<keyword evidence="1" id="KW-0812">Transmembrane</keyword>
<comment type="caution">
    <text evidence="4">The sequence shown here is derived from an EMBL/GenBank/DDBJ whole genome shotgun (WGS) entry which is preliminary data.</text>
</comment>
<gene>
    <name evidence="4" type="ORF">EG68_09527</name>
</gene>
<feature type="chain" id="PRO_5035860038" description="LEM domain-containing protein" evidence="2">
    <location>
        <begin position="26"/>
        <end position="266"/>
    </location>
</feature>
<dbReference type="OrthoDB" id="118234at2759"/>
<dbReference type="InterPro" id="IPR011015">
    <property type="entry name" value="LEM/LEM-like_dom_sf"/>
</dbReference>
<protein>
    <recommendedName>
        <fullName evidence="3">LEM domain-containing protein</fullName>
    </recommendedName>
</protein>
<keyword evidence="1" id="KW-0472">Membrane</keyword>
<dbReference type="CDD" id="cd12934">
    <property type="entry name" value="LEM"/>
    <property type="match status" value="1"/>
</dbReference>
<reference evidence="4" key="1">
    <citation type="submission" date="2019-07" db="EMBL/GenBank/DDBJ databases">
        <title>Annotation for the trematode Paragonimus miyazaki's.</title>
        <authorList>
            <person name="Choi Y.-J."/>
        </authorList>
    </citation>
    <scope>NUCLEOTIDE SEQUENCE</scope>
    <source>
        <strain evidence="4">Japan</strain>
    </source>
</reference>
<dbReference type="InterPro" id="IPR003887">
    <property type="entry name" value="LEM_dom"/>
</dbReference>
<proteinExistence type="predicted"/>
<dbReference type="Gene3D" id="1.10.720.40">
    <property type="match status" value="1"/>
</dbReference>
<evidence type="ECO:0000256" key="1">
    <source>
        <dbReference type="SAM" id="Phobius"/>
    </source>
</evidence>
<evidence type="ECO:0000313" key="4">
    <source>
        <dbReference type="EMBL" id="KAF7244975.1"/>
    </source>
</evidence>
<accession>A0A8S9YKG1</accession>
<feature type="transmembrane region" description="Helical" evidence="1">
    <location>
        <begin position="190"/>
        <end position="217"/>
    </location>
</feature>
<dbReference type="SUPFAM" id="SSF63451">
    <property type="entry name" value="LEM domain"/>
    <property type="match status" value="1"/>
</dbReference>
<keyword evidence="2" id="KW-0732">Signal</keyword>
<feature type="domain" description="LEM" evidence="3">
    <location>
        <begin position="17"/>
        <end position="61"/>
    </location>
</feature>
<keyword evidence="1" id="KW-1133">Transmembrane helix</keyword>
<keyword evidence="5" id="KW-1185">Reference proteome</keyword>